<dbReference type="GO" id="GO:0140662">
    <property type="term" value="F:ATP-dependent protein folding chaperone"/>
    <property type="evidence" value="ECO:0007669"/>
    <property type="project" value="InterPro"/>
</dbReference>
<dbReference type="Gene3D" id="3.90.640.10">
    <property type="entry name" value="Actin, Chain A, domain 4"/>
    <property type="match status" value="2"/>
</dbReference>
<evidence type="ECO:0000256" key="2">
    <source>
        <dbReference type="ARBA" id="ARBA00022741"/>
    </source>
</evidence>
<proteinExistence type="inferred from homology"/>
<dbReference type="WBParaSite" id="ACRNAN_scaffold256.g10746.t1">
    <property type="protein sequence ID" value="ACRNAN_scaffold256.g10746.t1"/>
    <property type="gene ID" value="ACRNAN_scaffold256.g10746"/>
</dbReference>
<dbReference type="CDD" id="cd24028">
    <property type="entry name" value="ASKHA_NBD_HSP70_HSPA1-like"/>
    <property type="match status" value="1"/>
</dbReference>
<reference evidence="6" key="1">
    <citation type="submission" date="2022-11" db="UniProtKB">
        <authorList>
            <consortium name="WormBaseParasite"/>
        </authorList>
    </citation>
    <scope>IDENTIFICATION</scope>
</reference>
<dbReference type="SUPFAM" id="SSF100934">
    <property type="entry name" value="Heat shock protein 70kD (HSP70), C-terminal subdomain"/>
    <property type="match status" value="1"/>
</dbReference>
<protein>
    <submittedName>
        <fullName evidence="6">Heat shock protein 70</fullName>
    </submittedName>
</protein>
<dbReference type="Gene3D" id="1.20.1270.10">
    <property type="match status" value="1"/>
</dbReference>
<dbReference type="PRINTS" id="PR00301">
    <property type="entry name" value="HEATSHOCK70"/>
</dbReference>
<keyword evidence="2 4" id="KW-0547">Nucleotide-binding</keyword>
<dbReference type="Pfam" id="PF00012">
    <property type="entry name" value="HSP70"/>
    <property type="match status" value="1"/>
</dbReference>
<dbReference type="InterPro" id="IPR029047">
    <property type="entry name" value="HSP70_peptide-bd_sf"/>
</dbReference>
<keyword evidence="3 4" id="KW-0067">ATP-binding</keyword>
<evidence type="ECO:0000256" key="3">
    <source>
        <dbReference type="ARBA" id="ARBA00022840"/>
    </source>
</evidence>
<dbReference type="InterPro" id="IPR029048">
    <property type="entry name" value="HSP70_C_sf"/>
</dbReference>
<dbReference type="AlphaFoldDB" id="A0A914DF95"/>
<dbReference type="SUPFAM" id="SSF100920">
    <property type="entry name" value="Heat shock protein 70kD (HSP70), peptide-binding domain"/>
    <property type="match status" value="1"/>
</dbReference>
<dbReference type="Gene3D" id="2.60.34.10">
    <property type="entry name" value="Substrate Binding Domain Of DNAk, Chain A, domain 1"/>
    <property type="match status" value="1"/>
</dbReference>
<evidence type="ECO:0000313" key="5">
    <source>
        <dbReference type="Proteomes" id="UP000887540"/>
    </source>
</evidence>
<dbReference type="InterPro" id="IPR043129">
    <property type="entry name" value="ATPase_NBD"/>
</dbReference>
<dbReference type="InterPro" id="IPR013126">
    <property type="entry name" value="Hsp_70_fam"/>
</dbReference>
<dbReference type="GO" id="GO:0005524">
    <property type="term" value="F:ATP binding"/>
    <property type="evidence" value="ECO:0007669"/>
    <property type="project" value="UniProtKB-KW"/>
</dbReference>
<dbReference type="PANTHER" id="PTHR19375">
    <property type="entry name" value="HEAT SHOCK PROTEIN 70KDA"/>
    <property type="match status" value="1"/>
</dbReference>
<dbReference type="SUPFAM" id="SSF53067">
    <property type="entry name" value="Actin-like ATPase domain"/>
    <property type="match status" value="2"/>
</dbReference>
<dbReference type="PROSITE" id="PS00297">
    <property type="entry name" value="HSP70_1"/>
    <property type="match status" value="1"/>
</dbReference>
<name>A0A914DF95_9BILA</name>
<evidence type="ECO:0000256" key="4">
    <source>
        <dbReference type="RuleBase" id="RU003322"/>
    </source>
</evidence>
<comment type="similarity">
    <text evidence="1 4">Belongs to the heat shock protein 70 family.</text>
</comment>
<dbReference type="InterPro" id="IPR018181">
    <property type="entry name" value="Heat_shock_70_CS"/>
</dbReference>
<accession>A0A914DF95</accession>
<evidence type="ECO:0000313" key="6">
    <source>
        <dbReference type="WBParaSite" id="ACRNAN_scaffold256.g10746.t1"/>
    </source>
</evidence>
<evidence type="ECO:0000256" key="1">
    <source>
        <dbReference type="ARBA" id="ARBA00007381"/>
    </source>
</evidence>
<dbReference type="PROSITE" id="PS01036">
    <property type="entry name" value="HSP70_3"/>
    <property type="match status" value="1"/>
</dbReference>
<keyword evidence="5" id="KW-1185">Reference proteome</keyword>
<dbReference type="GO" id="GO:0006950">
    <property type="term" value="P:response to stress"/>
    <property type="evidence" value="ECO:0007669"/>
    <property type="project" value="UniProtKB-ARBA"/>
</dbReference>
<sequence length="562" mass="63384">MTDVAIGIDLGTTYSCVGIWKNNHIQILVNEEGSRLTPSCVSYVGNSEEILIGDAALSQLTSHPQNTIYDMKRVLGKKIIDDKLTKSKKFWAFDLKAINNNKLLAVEVEHNNIQRLVKPIEVSSLVLKKMKETAERVLRHKVTKAVITVPAYFNQWQRKETINAANLAELEVLELITEPAAAAYAFGFESRDLKNYNIMVFDLGGGTFDVVIIEVNDSDFAVKAVGGDTELGGRDFDDLLMEYVAEKIKKRVTREEFNNLSQPLFDEIEEITKRTLERSRYKPEDIQEVLLVGGSSRIPKIQEILQQMFPNKCLNMSVNQDEAIATGATIYAAQLCNSSSMEVPTMSLIEATPLSLGVSINNGMFSVIIERNTRLPITIDKTYFSLFNNQKSISFEIYEGIRKIAKYNNYIDEIKVEGLRPGPAGSHKIVIVFELDKSGILTVHSVYEGNKTMFPIDYNNVCASVKNINDMMRDQQIFEDADEIEYQRINARKDLINHNEAIGYLPTSQKLSPETAKAINSLHSETKQWLNANATASKQAIEEKLKQLKEFAKSKNLKYNIR</sequence>
<dbReference type="Gene3D" id="3.30.420.40">
    <property type="match status" value="4"/>
</dbReference>
<dbReference type="Proteomes" id="UP000887540">
    <property type="component" value="Unplaced"/>
</dbReference>
<organism evidence="5 6">
    <name type="scientific">Acrobeloides nanus</name>
    <dbReference type="NCBI Taxonomy" id="290746"/>
    <lineage>
        <taxon>Eukaryota</taxon>
        <taxon>Metazoa</taxon>
        <taxon>Ecdysozoa</taxon>
        <taxon>Nematoda</taxon>
        <taxon>Chromadorea</taxon>
        <taxon>Rhabditida</taxon>
        <taxon>Tylenchina</taxon>
        <taxon>Cephalobomorpha</taxon>
        <taxon>Cephaloboidea</taxon>
        <taxon>Cephalobidae</taxon>
        <taxon>Acrobeloides</taxon>
    </lineage>
</organism>